<sequence>MAVPCIFIVVQTIFLTLSFVRLCLAVNVVLRQPGQCDTEAPSVRCPDLPADSCCQASFPWCGAMICEGCNAGIFLYAYHNNTCTGASDAWCVHNSNLKEKNSTCCLDLGGGEFCGGVWRKGWATTTAIPTPTSVTTVVTAEPTGVMAVVTNVPTDVGWQEQKNKRCFGSIEPTIMSFVDAGGRHRDIYVPKGQMDRASELFMARDFEGLVNQFMAWPLPEHDSKAEDL</sequence>
<proteinExistence type="predicted"/>
<feature type="signal peptide" evidence="1">
    <location>
        <begin position="1"/>
        <end position="25"/>
    </location>
</feature>
<dbReference type="EMBL" id="JAULSW010000002">
    <property type="protein sequence ID" value="KAK3390180.1"/>
    <property type="molecule type" value="Genomic_DNA"/>
</dbReference>
<evidence type="ECO:0000313" key="2">
    <source>
        <dbReference type="EMBL" id="KAK3390180.1"/>
    </source>
</evidence>
<gene>
    <name evidence="2" type="ORF">B0H63DRAFT_464894</name>
</gene>
<evidence type="ECO:0000256" key="1">
    <source>
        <dbReference type="SAM" id="SignalP"/>
    </source>
</evidence>
<accession>A0AAE0NZD2</accession>
<comment type="caution">
    <text evidence="2">The sequence shown here is derived from an EMBL/GenBank/DDBJ whole genome shotgun (WGS) entry which is preliminary data.</text>
</comment>
<feature type="chain" id="PRO_5042265863" evidence="1">
    <location>
        <begin position="26"/>
        <end position="228"/>
    </location>
</feature>
<evidence type="ECO:0000313" key="3">
    <source>
        <dbReference type="Proteomes" id="UP001285441"/>
    </source>
</evidence>
<reference evidence="2" key="2">
    <citation type="submission" date="2023-06" db="EMBL/GenBank/DDBJ databases">
        <authorList>
            <consortium name="Lawrence Berkeley National Laboratory"/>
            <person name="Haridas S."/>
            <person name="Hensen N."/>
            <person name="Bonometti L."/>
            <person name="Westerberg I."/>
            <person name="Brannstrom I.O."/>
            <person name="Guillou S."/>
            <person name="Cros-Aarteil S."/>
            <person name="Calhoun S."/>
            <person name="Kuo A."/>
            <person name="Mondo S."/>
            <person name="Pangilinan J."/>
            <person name="Riley R."/>
            <person name="LaButti K."/>
            <person name="Andreopoulos B."/>
            <person name="Lipzen A."/>
            <person name="Chen C."/>
            <person name="Yanf M."/>
            <person name="Daum C."/>
            <person name="Ng V."/>
            <person name="Clum A."/>
            <person name="Steindorff A."/>
            <person name="Ohm R."/>
            <person name="Martin F."/>
            <person name="Silar P."/>
            <person name="Natvig D."/>
            <person name="Lalanne C."/>
            <person name="Gautier V."/>
            <person name="Ament-velasquez S.L."/>
            <person name="Kruys A."/>
            <person name="Hutchinson M.I."/>
            <person name="Powell A.J."/>
            <person name="Barry K."/>
            <person name="Miller A.N."/>
            <person name="Grigoriev I.V."/>
            <person name="Debuchy R."/>
            <person name="Gladieux P."/>
            <person name="Thoren M.H."/>
            <person name="Johannesson H."/>
        </authorList>
    </citation>
    <scope>NUCLEOTIDE SEQUENCE</scope>
    <source>
        <strain evidence="2">CBS 232.78</strain>
    </source>
</reference>
<reference evidence="2" key="1">
    <citation type="journal article" date="2023" name="Mol. Phylogenet. Evol.">
        <title>Genome-scale phylogeny and comparative genomics of the fungal order Sordariales.</title>
        <authorList>
            <person name="Hensen N."/>
            <person name="Bonometti L."/>
            <person name="Westerberg I."/>
            <person name="Brannstrom I.O."/>
            <person name="Guillou S."/>
            <person name="Cros-Aarteil S."/>
            <person name="Calhoun S."/>
            <person name="Haridas S."/>
            <person name="Kuo A."/>
            <person name="Mondo S."/>
            <person name="Pangilinan J."/>
            <person name="Riley R."/>
            <person name="LaButti K."/>
            <person name="Andreopoulos B."/>
            <person name="Lipzen A."/>
            <person name="Chen C."/>
            <person name="Yan M."/>
            <person name="Daum C."/>
            <person name="Ng V."/>
            <person name="Clum A."/>
            <person name="Steindorff A."/>
            <person name="Ohm R.A."/>
            <person name="Martin F."/>
            <person name="Silar P."/>
            <person name="Natvig D.O."/>
            <person name="Lalanne C."/>
            <person name="Gautier V."/>
            <person name="Ament-Velasquez S.L."/>
            <person name="Kruys A."/>
            <person name="Hutchinson M.I."/>
            <person name="Powell A.J."/>
            <person name="Barry K."/>
            <person name="Miller A.N."/>
            <person name="Grigoriev I.V."/>
            <person name="Debuchy R."/>
            <person name="Gladieux P."/>
            <person name="Hiltunen Thoren M."/>
            <person name="Johannesson H."/>
        </authorList>
    </citation>
    <scope>NUCLEOTIDE SEQUENCE</scope>
    <source>
        <strain evidence="2">CBS 232.78</strain>
    </source>
</reference>
<keyword evidence="1" id="KW-0732">Signal</keyword>
<keyword evidence="3" id="KW-1185">Reference proteome</keyword>
<dbReference type="AlphaFoldDB" id="A0AAE0NZD2"/>
<name>A0AAE0NZD2_9PEZI</name>
<protein>
    <submittedName>
        <fullName evidence="2">Uncharacterized protein</fullName>
    </submittedName>
</protein>
<dbReference type="Proteomes" id="UP001285441">
    <property type="component" value="Unassembled WGS sequence"/>
</dbReference>
<organism evidence="2 3">
    <name type="scientific">Podospora didyma</name>
    <dbReference type="NCBI Taxonomy" id="330526"/>
    <lineage>
        <taxon>Eukaryota</taxon>
        <taxon>Fungi</taxon>
        <taxon>Dikarya</taxon>
        <taxon>Ascomycota</taxon>
        <taxon>Pezizomycotina</taxon>
        <taxon>Sordariomycetes</taxon>
        <taxon>Sordariomycetidae</taxon>
        <taxon>Sordariales</taxon>
        <taxon>Podosporaceae</taxon>
        <taxon>Podospora</taxon>
    </lineage>
</organism>